<feature type="region of interest" description="Disordered" evidence="1">
    <location>
        <begin position="1"/>
        <end position="20"/>
    </location>
</feature>
<feature type="compositionally biased region" description="Basic residues" evidence="1">
    <location>
        <begin position="171"/>
        <end position="187"/>
    </location>
</feature>
<organism evidence="2 3">
    <name type="scientific">Aduncisulcus paluster</name>
    <dbReference type="NCBI Taxonomy" id="2918883"/>
    <lineage>
        <taxon>Eukaryota</taxon>
        <taxon>Metamonada</taxon>
        <taxon>Carpediemonas-like organisms</taxon>
        <taxon>Aduncisulcus</taxon>
    </lineage>
</organism>
<dbReference type="Proteomes" id="UP001057375">
    <property type="component" value="Unassembled WGS sequence"/>
</dbReference>
<evidence type="ECO:0000313" key="2">
    <source>
        <dbReference type="EMBL" id="GKT36378.1"/>
    </source>
</evidence>
<accession>A0ABQ5KV93</accession>
<gene>
    <name evidence="2" type="ORF">ADUPG1_009355</name>
</gene>
<name>A0ABQ5KV93_9EUKA</name>
<evidence type="ECO:0000256" key="1">
    <source>
        <dbReference type="SAM" id="MobiDB-lite"/>
    </source>
</evidence>
<keyword evidence="3" id="KW-1185">Reference proteome</keyword>
<dbReference type="EMBL" id="BQXS01011210">
    <property type="protein sequence ID" value="GKT36378.1"/>
    <property type="molecule type" value="Genomic_DNA"/>
</dbReference>
<feature type="region of interest" description="Disordered" evidence="1">
    <location>
        <begin position="167"/>
        <end position="187"/>
    </location>
</feature>
<reference evidence="2" key="1">
    <citation type="submission" date="2022-03" db="EMBL/GenBank/DDBJ databases">
        <title>Draft genome sequence of Aduncisulcus paluster, a free-living microaerophilic Fornicata.</title>
        <authorList>
            <person name="Yuyama I."/>
            <person name="Kume K."/>
            <person name="Tamura T."/>
            <person name="Inagaki Y."/>
            <person name="Hashimoto T."/>
        </authorList>
    </citation>
    <scope>NUCLEOTIDE SEQUENCE</scope>
    <source>
        <strain evidence="2">NY0171</strain>
    </source>
</reference>
<sequence>MRADVSPDYDPVTGQKRIDDEKHQTVDHMSFLGTVLQGFRVQFDDIEDHVFFSSDTHLHLIETPQASKKNGGRDISRRGDTVSLQPGIMRKKKYKKTWIDAHHAAGDAVCEYVRHLFKFCKNIYIIIVTKTLDEMYLDDPMGENALEKYQQPKMKLGDENPILQYAEAQKGKKSKKKDKKKRKKPSLHDKKKYKYRYEGYVYFDKSALEKALYSEDFMQGSLNKHLLTQKLARLLGDKEFSLPFLQMIPKTVDGLIAHFKDEERIECLFSVISEG</sequence>
<evidence type="ECO:0000313" key="3">
    <source>
        <dbReference type="Proteomes" id="UP001057375"/>
    </source>
</evidence>
<protein>
    <submittedName>
        <fullName evidence="2">Uncharacterized protein</fullName>
    </submittedName>
</protein>
<comment type="caution">
    <text evidence="2">The sequence shown here is derived from an EMBL/GenBank/DDBJ whole genome shotgun (WGS) entry which is preliminary data.</text>
</comment>
<proteinExistence type="predicted"/>